<sequence length="59" mass="6718">MLQFFAYDHLPPTMKEVSRPFGAMAENMVKTLPRNPERTVALRKLLEAKDAAVRAFIAK</sequence>
<proteinExistence type="predicted"/>
<comment type="caution">
    <text evidence="1">The sequence shown here is derived from an EMBL/GenBank/DDBJ whole genome shotgun (WGS) entry which is preliminary data.</text>
</comment>
<organism evidence="1 2">
    <name type="scientific">Mesorhizobium waimense</name>
    <dbReference type="NCBI Taxonomy" id="1300307"/>
    <lineage>
        <taxon>Bacteria</taxon>
        <taxon>Pseudomonadati</taxon>
        <taxon>Pseudomonadota</taxon>
        <taxon>Alphaproteobacteria</taxon>
        <taxon>Hyphomicrobiales</taxon>
        <taxon>Phyllobacteriaceae</taxon>
        <taxon>Mesorhizobium</taxon>
    </lineage>
</organism>
<dbReference type="AlphaFoldDB" id="A0A3A5KYZ4"/>
<keyword evidence="2" id="KW-1185">Reference proteome</keyword>
<dbReference type="OrthoDB" id="1551260at2"/>
<reference evidence="1 2" key="1">
    <citation type="submission" date="2018-09" db="EMBL/GenBank/DDBJ databases">
        <title>Mesorhizobium carmichaelinearum sp. nov. isolated from Carmichaelinea spp. root nodules in New Zealand.</title>
        <authorList>
            <person name="De Meyer S.E."/>
        </authorList>
    </citation>
    <scope>NUCLEOTIDE SEQUENCE [LARGE SCALE GENOMIC DNA]</scope>
    <source>
        <strain evidence="1 2">ICMP19557</strain>
    </source>
</reference>
<evidence type="ECO:0000313" key="2">
    <source>
        <dbReference type="Proteomes" id="UP000272706"/>
    </source>
</evidence>
<protein>
    <submittedName>
        <fullName evidence="1">Uncharacterized protein</fullName>
    </submittedName>
</protein>
<dbReference type="EMBL" id="QZWZ01000002">
    <property type="protein sequence ID" value="RJT42108.1"/>
    <property type="molecule type" value="Genomic_DNA"/>
</dbReference>
<accession>A0A3A5KYZ4</accession>
<dbReference type="Proteomes" id="UP000272706">
    <property type="component" value="Unassembled WGS sequence"/>
</dbReference>
<gene>
    <name evidence="1" type="ORF">D3227_04905</name>
</gene>
<name>A0A3A5KYZ4_9HYPH</name>
<evidence type="ECO:0000313" key="1">
    <source>
        <dbReference type="EMBL" id="RJT42108.1"/>
    </source>
</evidence>